<sequence length="249" mass="27430">MIITKDSPDKTLPDLPSKDNSPPPYAPSDPSSSSSVPPFAPPDGIQPSNYVSLNQNHHSVEGTYLLDPSLEIPNEFLAPLPDGIESEDSRSNFYGSSNHGNVSAMLYLLNKPMHKSRNKVLLNTCSTHGTVSTCVRRGGLLPAFDLKSKTQNGNVLVKIPRTYRGMITGTTKHGRVWMSDAVSAQAVVFSDVEGTKRIFVGDFKARNDETDDSMVLETVHGIVMIYFENEDLTHPVVKKMKGLLNKFRR</sequence>
<protein>
    <recommendedName>
        <fullName evidence="2">DUF7330 domain-containing protein</fullName>
    </recommendedName>
</protein>
<keyword evidence="4" id="KW-1185">Reference proteome</keyword>
<evidence type="ECO:0000313" key="3">
    <source>
        <dbReference type="EMBL" id="KIK60380.1"/>
    </source>
</evidence>
<evidence type="ECO:0000259" key="2">
    <source>
        <dbReference type="Pfam" id="PF24016"/>
    </source>
</evidence>
<feature type="compositionally biased region" description="Basic and acidic residues" evidence="1">
    <location>
        <begin position="1"/>
        <end position="12"/>
    </location>
</feature>
<organism evidence="3 4">
    <name type="scientific">Collybiopsis luxurians FD-317 M1</name>
    <dbReference type="NCBI Taxonomy" id="944289"/>
    <lineage>
        <taxon>Eukaryota</taxon>
        <taxon>Fungi</taxon>
        <taxon>Dikarya</taxon>
        <taxon>Basidiomycota</taxon>
        <taxon>Agaricomycotina</taxon>
        <taxon>Agaricomycetes</taxon>
        <taxon>Agaricomycetidae</taxon>
        <taxon>Agaricales</taxon>
        <taxon>Marasmiineae</taxon>
        <taxon>Omphalotaceae</taxon>
        <taxon>Collybiopsis</taxon>
        <taxon>Collybiopsis luxurians</taxon>
    </lineage>
</organism>
<feature type="compositionally biased region" description="Low complexity" evidence="1">
    <location>
        <begin position="28"/>
        <end position="37"/>
    </location>
</feature>
<gene>
    <name evidence="3" type="ORF">GYMLUDRAFT_261380</name>
</gene>
<accession>A0A0D0B9M4</accession>
<reference evidence="3 4" key="1">
    <citation type="submission" date="2014-04" db="EMBL/GenBank/DDBJ databases">
        <title>Evolutionary Origins and Diversification of the Mycorrhizal Mutualists.</title>
        <authorList>
            <consortium name="DOE Joint Genome Institute"/>
            <consortium name="Mycorrhizal Genomics Consortium"/>
            <person name="Kohler A."/>
            <person name="Kuo A."/>
            <person name="Nagy L.G."/>
            <person name="Floudas D."/>
            <person name="Copeland A."/>
            <person name="Barry K.W."/>
            <person name="Cichocki N."/>
            <person name="Veneault-Fourrey C."/>
            <person name="LaButti K."/>
            <person name="Lindquist E.A."/>
            <person name="Lipzen A."/>
            <person name="Lundell T."/>
            <person name="Morin E."/>
            <person name="Murat C."/>
            <person name="Riley R."/>
            <person name="Ohm R."/>
            <person name="Sun H."/>
            <person name="Tunlid A."/>
            <person name="Henrissat B."/>
            <person name="Grigoriev I.V."/>
            <person name="Hibbett D.S."/>
            <person name="Martin F."/>
        </authorList>
    </citation>
    <scope>NUCLEOTIDE SEQUENCE [LARGE SCALE GENOMIC DNA]</scope>
    <source>
        <strain evidence="3 4">FD-317 M1</strain>
    </source>
</reference>
<feature type="domain" description="DUF7330" evidence="2">
    <location>
        <begin position="49"/>
        <end position="230"/>
    </location>
</feature>
<dbReference type="Proteomes" id="UP000053593">
    <property type="component" value="Unassembled WGS sequence"/>
</dbReference>
<dbReference type="EMBL" id="KN834775">
    <property type="protein sequence ID" value="KIK60380.1"/>
    <property type="molecule type" value="Genomic_DNA"/>
</dbReference>
<evidence type="ECO:0000256" key="1">
    <source>
        <dbReference type="SAM" id="MobiDB-lite"/>
    </source>
</evidence>
<evidence type="ECO:0000313" key="4">
    <source>
        <dbReference type="Proteomes" id="UP000053593"/>
    </source>
</evidence>
<dbReference type="InterPro" id="IPR055754">
    <property type="entry name" value="DUF7330"/>
</dbReference>
<dbReference type="HOGENOM" id="CLU_070382_3_0_1"/>
<dbReference type="AlphaFoldDB" id="A0A0D0B9M4"/>
<feature type="region of interest" description="Disordered" evidence="1">
    <location>
        <begin position="1"/>
        <end position="51"/>
    </location>
</feature>
<dbReference type="Pfam" id="PF24016">
    <property type="entry name" value="DUF7330"/>
    <property type="match status" value="1"/>
</dbReference>
<dbReference type="OrthoDB" id="5289249at2759"/>
<proteinExistence type="predicted"/>
<name>A0A0D0B9M4_9AGAR</name>